<feature type="transmembrane region" description="Helical" evidence="1">
    <location>
        <begin position="118"/>
        <end position="139"/>
    </location>
</feature>
<dbReference type="PANTHER" id="PTHR35574:SF1">
    <property type="entry name" value="CLC-LIKE PROTEIN"/>
    <property type="match status" value="1"/>
</dbReference>
<feature type="transmembrane region" description="Helical" evidence="1">
    <location>
        <begin position="199"/>
        <end position="224"/>
    </location>
</feature>
<keyword evidence="1" id="KW-0472">Membrane</keyword>
<dbReference type="WBParaSite" id="Pan_g20297.t1">
    <property type="protein sequence ID" value="Pan_g20297.t1"/>
    <property type="gene ID" value="Pan_g20297"/>
</dbReference>
<keyword evidence="1" id="KW-1133">Transmembrane helix</keyword>
<name>A0A7E4VFJ3_PANRE</name>
<dbReference type="AlphaFoldDB" id="A0A7E4VFJ3"/>
<dbReference type="Gene3D" id="1.20.140.150">
    <property type="match status" value="1"/>
</dbReference>
<dbReference type="GO" id="GO:0016020">
    <property type="term" value="C:membrane"/>
    <property type="evidence" value="ECO:0007669"/>
    <property type="project" value="InterPro"/>
</dbReference>
<dbReference type="Pfam" id="PF07062">
    <property type="entry name" value="Clc-like"/>
    <property type="match status" value="1"/>
</dbReference>
<evidence type="ECO:0000313" key="3">
    <source>
        <dbReference type="WBParaSite" id="Pan_g20297.t1"/>
    </source>
</evidence>
<keyword evidence="1" id="KW-0812">Transmembrane</keyword>
<organism evidence="2 3">
    <name type="scientific">Panagrellus redivivus</name>
    <name type="common">Microworm</name>
    <dbReference type="NCBI Taxonomy" id="6233"/>
    <lineage>
        <taxon>Eukaryota</taxon>
        <taxon>Metazoa</taxon>
        <taxon>Ecdysozoa</taxon>
        <taxon>Nematoda</taxon>
        <taxon>Chromadorea</taxon>
        <taxon>Rhabditida</taxon>
        <taxon>Tylenchina</taxon>
        <taxon>Panagrolaimomorpha</taxon>
        <taxon>Panagrolaimoidea</taxon>
        <taxon>Panagrolaimidae</taxon>
        <taxon>Panagrellus</taxon>
    </lineage>
</organism>
<dbReference type="Proteomes" id="UP000492821">
    <property type="component" value="Unassembled WGS sequence"/>
</dbReference>
<proteinExistence type="predicted"/>
<protein>
    <submittedName>
        <fullName evidence="3">Clc-like protein 2</fullName>
    </submittedName>
</protein>
<feature type="transmembrane region" description="Helical" evidence="1">
    <location>
        <begin position="151"/>
        <end position="179"/>
    </location>
</feature>
<accession>A0A7E4VFJ3</accession>
<dbReference type="InterPro" id="IPR010761">
    <property type="entry name" value="Clc_prot-like"/>
</dbReference>
<evidence type="ECO:0000256" key="1">
    <source>
        <dbReference type="SAM" id="Phobius"/>
    </source>
</evidence>
<reference evidence="3" key="2">
    <citation type="submission" date="2020-10" db="UniProtKB">
        <authorList>
            <consortium name="WormBaseParasite"/>
        </authorList>
    </citation>
    <scope>IDENTIFICATION</scope>
</reference>
<feature type="transmembrane region" description="Helical" evidence="1">
    <location>
        <begin position="12"/>
        <end position="37"/>
    </location>
</feature>
<reference evidence="2" key="1">
    <citation type="journal article" date="2013" name="Genetics">
        <title>The draft genome and transcriptome of Panagrellus redivivus are shaped by the harsh demands of a free-living lifestyle.</title>
        <authorList>
            <person name="Srinivasan J."/>
            <person name="Dillman A.R."/>
            <person name="Macchietto M.G."/>
            <person name="Heikkinen L."/>
            <person name="Lakso M."/>
            <person name="Fracchia K.M."/>
            <person name="Antoshechkin I."/>
            <person name="Mortazavi A."/>
            <person name="Wong G."/>
            <person name="Sternberg P.W."/>
        </authorList>
    </citation>
    <scope>NUCLEOTIDE SEQUENCE [LARGE SCALE GENOMIC DNA]</scope>
    <source>
        <strain evidence="2">MT8872</strain>
    </source>
</reference>
<dbReference type="PANTHER" id="PTHR35574">
    <property type="entry name" value="PUTATIVE-RELATED"/>
    <property type="match status" value="1"/>
</dbReference>
<evidence type="ECO:0000313" key="2">
    <source>
        <dbReference type="Proteomes" id="UP000492821"/>
    </source>
</evidence>
<sequence length="250" mass="27581">MTSADARSNGGFMQTLVIIASLILLISGLILSIVGVINPSWQVVDIREFRAEHHHGLWLDCTKTQRPLSAENLPIHNDRSLHCTYKFDQQASDVIDQNIDDEDGSSAAAEAVHHQFFFWQKACLACIFISLITGGLALISGTCSPCSPPCALIFSILTFIAFLASTVAAIIFFFAAHRVDNRFVQGLVGTYEQTIGSSFYVYILGTVLLLLSTLMSIVGAYQLLNKSSDNDLNFAMQDFPPMFHNQRTRV</sequence>
<keyword evidence="2" id="KW-1185">Reference proteome</keyword>